<comment type="caution">
    <text evidence="3">The sequence shown here is derived from an EMBL/GenBank/DDBJ whole genome shotgun (WGS) entry which is preliminary data.</text>
</comment>
<feature type="region of interest" description="Disordered" evidence="1">
    <location>
        <begin position="58"/>
        <end position="120"/>
    </location>
</feature>
<keyword evidence="2" id="KW-0732">Signal</keyword>
<dbReference type="GeneID" id="81361107"/>
<dbReference type="RefSeq" id="XP_056472934.1">
    <property type="nucleotide sequence ID" value="XM_056622128.1"/>
</dbReference>
<sequence>MISSKGPLLVLFSLLRAISAQDAAGSVTTLTTVIDVPAGSSVAASVYFVPISSLEATPSVSLSNQPSESPTSTPVPAESDPPSPTSPAYTPPTATNSRNTSPSTSSGTAASPTNRVYIGASGDRGDSKWWLWLTPPDDPDDSNNLNQICNDPAMWWGPSVDETKDSDVVPLPPTLNMDDGTWSMNNPIQNVMASCKYTAAGDNSPYPGTFMCPHWTRKVFCTTKFDGQAEECGNTARPAVKCEWGSSGTALSWPSGWPQY</sequence>
<reference evidence="3" key="1">
    <citation type="submission" date="2022-11" db="EMBL/GenBank/DDBJ databases">
        <authorList>
            <person name="Petersen C."/>
        </authorList>
    </citation>
    <scope>NUCLEOTIDE SEQUENCE</scope>
    <source>
        <strain evidence="3">IBT 30761</strain>
    </source>
</reference>
<evidence type="ECO:0000256" key="1">
    <source>
        <dbReference type="SAM" id="MobiDB-lite"/>
    </source>
</evidence>
<dbReference type="Proteomes" id="UP001149074">
    <property type="component" value="Unassembled WGS sequence"/>
</dbReference>
<feature type="signal peptide" evidence="2">
    <location>
        <begin position="1"/>
        <end position="20"/>
    </location>
</feature>
<evidence type="ECO:0000256" key="2">
    <source>
        <dbReference type="SAM" id="SignalP"/>
    </source>
</evidence>
<feature type="chain" id="PRO_5040882254" evidence="2">
    <location>
        <begin position="21"/>
        <end position="260"/>
    </location>
</feature>
<name>A0A9W9EZQ6_9EURO</name>
<keyword evidence="4" id="KW-1185">Reference proteome</keyword>
<feature type="compositionally biased region" description="Low complexity" evidence="1">
    <location>
        <begin position="86"/>
        <end position="113"/>
    </location>
</feature>
<dbReference type="EMBL" id="JAPQKI010000009">
    <property type="protein sequence ID" value="KAJ5090953.1"/>
    <property type="molecule type" value="Genomic_DNA"/>
</dbReference>
<dbReference type="AlphaFoldDB" id="A0A9W9EZQ6"/>
<gene>
    <name evidence="3" type="ORF">N7532_009637</name>
</gene>
<evidence type="ECO:0000313" key="4">
    <source>
        <dbReference type="Proteomes" id="UP001149074"/>
    </source>
</evidence>
<reference evidence="3" key="2">
    <citation type="journal article" date="2023" name="IMA Fungus">
        <title>Comparative genomic study of the Penicillium genus elucidates a diverse pangenome and 15 lateral gene transfer events.</title>
        <authorList>
            <person name="Petersen C."/>
            <person name="Sorensen T."/>
            <person name="Nielsen M.R."/>
            <person name="Sondergaard T.E."/>
            <person name="Sorensen J.L."/>
            <person name="Fitzpatrick D.A."/>
            <person name="Frisvad J.C."/>
            <person name="Nielsen K.L."/>
        </authorList>
    </citation>
    <scope>NUCLEOTIDE SEQUENCE</scope>
    <source>
        <strain evidence="3">IBT 30761</strain>
    </source>
</reference>
<evidence type="ECO:0000313" key="3">
    <source>
        <dbReference type="EMBL" id="KAJ5090953.1"/>
    </source>
</evidence>
<protein>
    <submittedName>
        <fullName evidence="3">Uncharacterized protein</fullName>
    </submittedName>
</protein>
<organism evidence="3 4">
    <name type="scientific">Penicillium argentinense</name>
    <dbReference type="NCBI Taxonomy" id="1131581"/>
    <lineage>
        <taxon>Eukaryota</taxon>
        <taxon>Fungi</taxon>
        <taxon>Dikarya</taxon>
        <taxon>Ascomycota</taxon>
        <taxon>Pezizomycotina</taxon>
        <taxon>Eurotiomycetes</taxon>
        <taxon>Eurotiomycetidae</taxon>
        <taxon>Eurotiales</taxon>
        <taxon>Aspergillaceae</taxon>
        <taxon>Penicillium</taxon>
    </lineage>
</organism>
<accession>A0A9W9EZQ6</accession>
<feature type="compositionally biased region" description="Polar residues" evidence="1">
    <location>
        <begin position="58"/>
        <end position="74"/>
    </location>
</feature>
<proteinExistence type="predicted"/>